<proteinExistence type="predicted"/>
<dbReference type="SUPFAM" id="SSF48452">
    <property type="entry name" value="TPR-like"/>
    <property type="match status" value="1"/>
</dbReference>
<dbReference type="RefSeq" id="WP_199602336.1">
    <property type="nucleotide sequence ID" value="NZ_JAEHJZ010000046.1"/>
</dbReference>
<dbReference type="Gene3D" id="1.25.40.10">
    <property type="entry name" value="Tetratricopeptide repeat domain"/>
    <property type="match status" value="1"/>
</dbReference>
<name>A0A934NIP3_9FLAO</name>
<dbReference type="InterPro" id="IPR011990">
    <property type="entry name" value="TPR-like_helical_dom_sf"/>
</dbReference>
<evidence type="ECO:0008006" key="4">
    <source>
        <dbReference type="Google" id="ProtNLM"/>
    </source>
</evidence>
<protein>
    <recommendedName>
        <fullName evidence="4">Cardiolipin synthase N-terminal domain-containing protein</fullName>
    </recommendedName>
</protein>
<keyword evidence="1" id="KW-0812">Transmembrane</keyword>
<sequence>MYYYFIIAFQAFCIYHLFKHKNSFYWIFAIIFLPLVGCIVYLVTQVFTKRDSEKIQDNLTTIIDPSKKLRDLERKLEFTDTYENRVNLADAYLASHAETKAIEHYKIALEDKTQNGFYVKTQMAKAYYNTKNFDQVIALGEILKDHKEFNKSDVPFYYGMALAEKGRTIEAEAQLETMDRPYSNYNERLAFAKFLLSIDKSNDAKALLDELHEEMQNMTKMNLRIYKTTILEVEKLRAKV</sequence>
<dbReference type="PIRSF" id="PIRSF030959">
    <property type="entry name" value="UCP030959"/>
    <property type="match status" value="1"/>
</dbReference>
<feature type="transmembrane region" description="Helical" evidence="1">
    <location>
        <begin position="24"/>
        <end position="44"/>
    </location>
</feature>
<evidence type="ECO:0000256" key="1">
    <source>
        <dbReference type="SAM" id="Phobius"/>
    </source>
</evidence>
<dbReference type="Proteomes" id="UP000662373">
    <property type="component" value="Unassembled WGS sequence"/>
</dbReference>
<keyword evidence="1" id="KW-0472">Membrane</keyword>
<evidence type="ECO:0000313" key="2">
    <source>
        <dbReference type="EMBL" id="MBJ7882376.1"/>
    </source>
</evidence>
<evidence type="ECO:0000313" key="3">
    <source>
        <dbReference type="Proteomes" id="UP000662373"/>
    </source>
</evidence>
<accession>A0A934NIP3</accession>
<gene>
    <name evidence="2" type="ORF">JEM65_17210</name>
</gene>
<reference evidence="2 3" key="1">
    <citation type="submission" date="2020-09" db="EMBL/GenBank/DDBJ databases">
        <title>Draft genome of Gelidibacter salicanalis PAMC21136.</title>
        <authorList>
            <person name="Park H."/>
        </authorList>
    </citation>
    <scope>NUCLEOTIDE SEQUENCE [LARGE SCALE GENOMIC DNA]</scope>
    <source>
        <strain evidence="2 3">PAMC21136</strain>
    </source>
</reference>
<comment type="caution">
    <text evidence="2">The sequence shown here is derived from an EMBL/GenBank/DDBJ whole genome shotgun (WGS) entry which is preliminary data.</text>
</comment>
<keyword evidence="3" id="KW-1185">Reference proteome</keyword>
<keyword evidence="1" id="KW-1133">Transmembrane helix</keyword>
<dbReference type="InterPro" id="IPR014562">
    <property type="entry name" value="UCP030959_TPR_rpt-cont"/>
</dbReference>
<organism evidence="2 3">
    <name type="scientific">Gelidibacter salicanalis</name>
    <dbReference type="NCBI Taxonomy" id="291193"/>
    <lineage>
        <taxon>Bacteria</taxon>
        <taxon>Pseudomonadati</taxon>
        <taxon>Bacteroidota</taxon>
        <taxon>Flavobacteriia</taxon>
        <taxon>Flavobacteriales</taxon>
        <taxon>Flavobacteriaceae</taxon>
        <taxon>Gelidibacter</taxon>
    </lineage>
</organism>
<dbReference type="EMBL" id="JAEHJZ010000046">
    <property type="protein sequence ID" value="MBJ7882376.1"/>
    <property type="molecule type" value="Genomic_DNA"/>
</dbReference>
<dbReference type="AlphaFoldDB" id="A0A934NIP3"/>